<name>A0A1H1C0A5_NATTX</name>
<evidence type="ECO:0000313" key="2">
    <source>
        <dbReference type="Proteomes" id="UP000198848"/>
    </source>
</evidence>
<protein>
    <submittedName>
        <fullName evidence="1">Uncharacterized protein</fullName>
    </submittedName>
</protein>
<keyword evidence="2" id="KW-1185">Reference proteome</keyword>
<evidence type="ECO:0000313" key="1">
    <source>
        <dbReference type="EMBL" id="SDQ57632.1"/>
    </source>
</evidence>
<dbReference type="Proteomes" id="UP000198848">
    <property type="component" value="Unassembled WGS sequence"/>
</dbReference>
<dbReference type="AlphaFoldDB" id="A0A1H1C0A5"/>
<gene>
    <name evidence="1" type="ORF">SAMN04489842_1219</name>
</gene>
<proteinExistence type="predicted"/>
<dbReference type="STRING" id="1095778.SAMN04489842_1219"/>
<dbReference type="EMBL" id="FNLC01000001">
    <property type="protein sequence ID" value="SDQ57632.1"/>
    <property type="molecule type" value="Genomic_DNA"/>
</dbReference>
<organism evidence="1 2">
    <name type="scientific">Natronobacterium texcoconense</name>
    <dbReference type="NCBI Taxonomy" id="1095778"/>
    <lineage>
        <taxon>Archaea</taxon>
        <taxon>Methanobacteriati</taxon>
        <taxon>Methanobacteriota</taxon>
        <taxon>Stenosarchaea group</taxon>
        <taxon>Halobacteria</taxon>
        <taxon>Halobacteriales</taxon>
        <taxon>Natrialbaceae</taxon>
        <taxon>Natronobacterium</taxon>
    </lineage>
</organism>
<reference evidence="2" key="1">
    <citation type="submission" date="2016-10" db="EMBL/GenBank/DDBJ databases">
        <authorList>
            <person name="Varghese N."/>
            <person name="Submissions S."/>
        </authorList>
    </citation>
    <scope>NUCLEOTIDE SEQUENCE [LARGE SCALE GENOMIC DNA]</scope>
    <source>
        <strain evidence="2">DSM 24767</strain>
    </source>
</reference>
<accession>A0A1H1C0A5</accession>
<sequence>MRTEIDMERGSDLHERVKEYARDNGIRHPRAYAELIENGLDASDNDN</sequence>